<name>A0AC59ZIS3_RANTA</name>
<evidence type="ECO:0000313" key="1">
    <source>
        <dbReference type="EMBL" id="CAN0439130.1"/>
    </source>
</evidence>
<organism evidence="1 2">
    <name type="scientific">Rangifer tarandus platyrhynchus</name>
    <name type="common">Svalbard reindeer</name>
    <dbReference type="NCBI Taxonomy" id="3082113"/>
    <lineage>
        <taxon>Eukaryota</taxon>
        <taxon>Metazoa</taxon>
        <taxon>Chordata</taxon>
        <taxon>Craniata</taxon>
        <taxon>Vertebrata</taxon>
        <taxon>Euteleostomi</taxon>
        <taxon>Mammalia</taxon>
        <taxon>Eutheria</taxon>
        <taxon>Laurasiatheria</taxon>
        <taxon>Artiodactyla</taxon>
        <taxon>Ruminantia</taxon>
        <taxon>Pecora</taxon>
        <taxon>Cervidae</taxon>
        <taxon>Odocoileinae</taxon>
        <taxon>Rangifer</taxon>
    </lineage>
</organism>
<evidence type="ECO:0000313" key="2">
    <source>
        <dbReference type="Proteomes" id="UP001162501"/>
    </source>
</evidence>
<accession>A0AC59ZIS3</accession>
<protein>
    <submittedName>
        <fullName evidence="1">Uncharacterized protein</fullName>
    </submittedName>
</protein>
<reference evidence="1" key="2">
    <citation type="submission" date="2025-03" db="EMBL/GenBank/DDBJ databases">
        <authorList>
            <consortium name="ELIXIR-Norway"/>
            <consortium name="Elixir Norway"/>
        </authorList>
    </citation>
    <scope>NUCLEOTIDE SEQUENCE</scope>
</reference>
<dbReference type="Proteomes" id="UP001162501">
    <property type="component" value="Chromosome 3"/>
</dbReference>
<gene>
    <name evidence="1" type="ORF">MRATA1EN22A_LOCUS19045</name>
</gene>
<dbReference type="EMBL" id="OX596087">
    <property type="protein sequence ID" value="CAN0439130.1"/>
    <property type="molecule type" value="Genomic_DNA"/>
</dbReference>
<sequence>MCPRMSCVLLSPMSPPTHISCRTPRGCSRLSGPVSAHTCLSHAALLPPTQGHPTAPPCPPSPAPSHEEPCPTGHVNMQWESRAGQWRVCVPWRAHSWGWQVPRLGPVV</sequence>
<proteinExistence type="predicted"/>
<reference evidence="1" key="1">
    <citation type="submission" date="2023-05" db="EMBL/GenBank/DDBJ databases">
        <authorList>
            <consortium name="ELIXIR-Norway"/>
        </authorList>
    </citation>
    <scope>NUCLEOTIDE SEQUENCE</scope>
</reference>